<sequence length="272" mass="29647">MTFSEEFTSTQTDIDFDDLGSNYPTAFGITFTPQVSGIGLGLLGLVGSVYVALTFVKPAYDNYTQLRATEAEKLAQVEQQESGELSKKMLDAEQKLRESEALRSQVLSLFSSEESLKTLLFDINQLVQKHQAELVSFQPNGNITVVNDGSLGEGVNGRLKRQQFNLTVRGDFGSTQSLLRDLERLQPLLVIQGLQSNLAEQQFIIDIVNVKQQGGQTVVTGQANSQGNDSLETSFTLDAILPLSPEEAAKLTPEGETPEGETPEGEEPTEGQ</sequence>
<evidence type="ECO:0000313" key="2">
    <source>
        <dbReference type="EMBL" id="EAZ90396.1"/>
    </source>
</evidence>
<dbReference type="EMBL" id="AAXW01000025">
    <property type="protein sequence ID" value="EAZ90396.1"/>
    <property type="molecule type" value="Genomic_DNA"/>
</dbReference>
<accession>A3ISW5</accession>
<organism evidence="2 3">
    <name type="scientific">Crocosphaera chwakensis CCY0110</name>
    <dbReference type="NCBI Taxonomy" id="391612"/>
    <lineage>
        <taxon>Bacteria</taxon>
        <taxon>Bacillati</taxon>
        <taxon>Cyanobacteriota</taxon>
        <taxon>Cyanophyceae</taxon>
        <taxon>Oscillatoriophycideae</taxon>
        <taxon>Chroococcales</taxon>
        <taxon>Aphanothecaceae</taxon>
        <taxon>Crocosphaera</taxon>
        <taxon>Crocosphaera chwakensis</taxon>
    </lineage>
</organism>
<feature type="compositionally biased region" description="Acidic residues" evidence="1">
    <location>
        <begin position="256"/>
        <end position="272"/>
    </location>
</feature>
<dbReference type="Gene3D" id="3.30.70.60">
    <property type="match status" value="1"/>
</dbReference>
<keyword evidence="3" id="KW-1185">Reference proteome</keyword>
<dbReference type="eggNOG" id="COG3167">
    <property type="taxonomic scope" value="Bacteria"/>
</dbReference>
<evidence type="ECO:0000256" key="1">
    <source>
        <dbReference type="SAM" id="MobiDB-lite"/>
    </source>
</evidence>
<dbReference type="Proteomes" id="UP000003781">
    <property type="component" value="Unassembled WGS sequence"/>
</dbReference>
<evidence type="ECO:0008006" key="4">
    <source>
        <dbReference type="Google" id="ProtNLM"/>
    </source>
</evidence>
<gene>
    <name evidence="2" type="ORF">CY0110_28724</name>
</gene>
<protein>
    <recommendedName>
        <fullName evidence="4">Type IV pilus assembly protein PilO</fullName>
    </recommendedName>
</protein>
<proteinExistence type="predicted"/>
<comment type="caution">
    <text evidence="2">The sequence shown here is derived from an EMBL/GenBank/DDBJ whole genome shotgun (WGS) entry which is preliminary data.</text>
</comment>
<reference evidence="2 3" key="1">
    <citation type="submission" date="2007-03" db="EMBL/GenBank/DDBJ databases">
        <authorList>
            <person name="Stal L."/>
            <person name="Ferriera S."/>
            <person name="Johnson J."/>
            <person name="Kravitz S."/>
            <person name="Beeson K."/>
            <person name="Sutton G."/>
            <person name="Rogers Y.-H."/>
            <person name="Friedman R."/>
            <person name="Frazier M."/>
            <person name="Venter J.C."/>
        </authorList>
    </citation>
    <scope>NUCLEOTIDE SEQUENCE [LARGE SCALE GENOMIC DNA]</scope>
    <source>
        <strain evidence="2 3">CCY0110</strain>
    </source>
</reference>
<feature type="region of interest" description="Disordered" evidence="1">
    <location>
        <begin position="242"/>
        <end position="272"/>
    </location>
</feature>
<evidence type="ECO:0000313" key="3">
    <source>
        <dbReference type="Proteomes" id="UP000003781"/>
    </source>
</evidence>
<dbReference type="RefSeq" id="WP_008276470.1">
    <property type="nucleotide sequence ID" value="NZ_AAXW01000025.1"/>
</dbReference>
<dbReference type="AlphaFoldDB" id="A3ISW5"/>
<dbReference type="InterPro" id="IPR014717">
    <property type="entry name" value="Transl_elong_EF1B/ribsomal_bS6"/>
</dbReference>
<dbReference type="OrthoDB" id="483469at2"/>
<name>A3ISW5_9CHRO</name>